<dbReference type="OrthoDB" id="10550028at2759"/>
<accession>A0A3M7SHP3</accession>
<gene>
    <name evidence="2" type="ORF">BpHYR1_034678</name>
</gene>
<evidence type="ECO:0000256" key="1">
    <source>
        <dbReference type="SAM" id="MobiDB-lite"/>
    </source>
</evidence>
<dbReference type="EMBL" id="REGN01001373">
    <property type="protein sequence ID" value="RNA35088.1"/>
    <property type="molecule type" value="Genomic_DNA"/>
</dbReference>
<sequence length="735" mass="87128">MKKNNDNYMAVNSAENVTIEEIQAKDKSKFNILTKLKKMKDKKIDLPPIDKDRRPKPNHDKEQPLLPNIPYDQMNLTFPSYQQVLNNPDMPTFLKNSIQKKTEALISFNVSDKIDFDDYCNLKNFKDYFDRLYAENKIIKYLNFDSIDCLTDSVFYIFYKYFNINEMWKILEKITLDSCRYITDFGIDLMCSGCVNIFNHFYHTKSKDLFQNENFGSYYCNGSFYEKRLDSNIYKRKNLAQKISVSNMNQRLAINSSSSILVIFLDFDSYKDSVDFMEDLTSKFLDILNQNQFWSLDARDLISDDKKKNQNKAVVYLKIVLAVKNCSVNEVVDKLIENLKRSVESIVDDEKEFCESLEKTKFFEQEAFRDKFRLKFKTEKLIENSSIIKFINLQDNSMDKLLEEINSDLEKRYESEPFKILANILKQQSASKKIIELEDFLNECFDCQTFDFKSKLQGAQKGRLIEDFLTFRNFLGECLLFELANGQTIIVPDIKWFFNQIQSTINYLENSKLIKYDSTKNIHLVNMYLFYQREFLDQLNLDDKNFKIFVQLLEKFNILSKTGNMNERFLFSKYLANFKERSKRSYKEFWPKNQDGSLKIRSTFDFYFKLPEQILNELMSKFFLLPNIYFKNDNCLICQEGSMNLCLLYEESKKQIHLILRTVDLSLLVDKTEFEQTLKNLNKMIIVMFNEYKIVCEAFLISKKIPFKYGSVQIENQALRGKITTNLNDEFIAKN</sequence>
<protein>
    <submittedName>
        <fullName evidence="2">Uncharacterized protein</fullName>
    </submittedName>
</protein>
<dbReference type="Proteomes" id="UP000276133">
    <property type="component" value="Unassembled WGS sequence"/>
</dbReference>
<feature type="compositionally biased region" description="Basic and acidic residues" evidence="1">
    <location>
        <begin position="44"/>
        <end position="63"/>
    </location>
</feature>
<proteinExistence type="predicted"/>
<name>A0A3M7SHP3_BRAPC</name>
<evidence type="ECO:0000313" key="3">
    <source>
        <dbReference type="Proteomes" id="UP000276133"/>
    </source>
</evidence>
<dbReference type="AlphaFoldDB" id="A0A3M7SHP3"/>
<comment type="caution">
    <text evidence="2">The sequence shown here is derived from an EMBL/GenBank/DDBJ whole genome shotgun (WGS) entry which is preliminary data.</text>
</comment>
<reference evidence="2 3" key="1">
    <citation type="journal article" date="2018" name="Sci. Rep.">
        <title>Genomic signatures of local adaptation to the degree of environmental predictability in rotifers.</title>
        <authorList>
            <person name="Franch-Gras L."/>
            <person name="Hahn C."/>
            <person name="Garcia-Roger E.M."/>
            <person name="Carmona M.J."/>
            <person name="Serra M."/>
            <person name="Gomez A."/>
        </authorList>
    </citation>
    <scope>NUCLEOTIDE SEQUENCE [LARGE SCALE GENOMIC DNA]</scope>
    <source>
        <strain evidence="2">HYR1</strain>
    </source>
</reference>
<keyword evidence="3" id="KW-1185">Reference proteome</keyword>
<evidence type="ECO:0000313" key="2">
    <source>
        <dbReference type="EMBL" id="RNA35088.1"/>
    </source>
</evidence>
<organism evidence="2 3">
    <name type="scientific">Brachionus plicatilis</name>
    <name type="common">Marine rotifer</name>
    <name type="synonym">Brachionus muelleri</name>
    <dbReference type="NCBI Taxonomy" id="10195"/>
    <lineage>
        <taxon>Eukaryota</taxon>
        <taxon>Metazoa</taxon>
        <taxon>Spiralia</taxon>
        <taxon>Gnathifera</taxon>
        <taxon>Rotifera</taxon>
        <taxon>Eurotatoria</taxon>
        <taxon>Monogononta</taxon>
        <taxon>Pseudotrocha</taxon>
        <taxon>Ploima</taxon>
        <taxon>Brachionidae</taxon>
        <taxon>Brachionus</taxon>
    </lineage>
</organism>
<feature type="region of interest" description="Disordered" evidence="1">
    <location>
        <begin position="44"/>
        <end position="66"/>
    </location>
</feature>